<evidence type="ECO:0000313" key="1">
    <source>
        <dbReference type="EMBL" id="KAJ3539059.1"/>
    </source>
</evidence>
<dbReference type="Proteomes" id="UP001148662">
    <property type="component" value="Unassembled WGS sequence"/>
</dbReference>
<gene>
    <name evidence="1" type="ORF">NM688_g6420</name>
</gene>
<protein>
    <submittedName>
        <fullName evidence="1">Uncharacterized protein</fullName>
    </submittedName>
</protein>
<keyword evidence="2" id="KW-1185">Reference proteome</keyword>
<reference evidence="1" key="1">
    <citation type="submission" date="2022-07" db="EMBL/GenBank/DDBJ databases">
        <title>Genome Sequence of Phlebia brevispora.</title>
        <authorList>
            <person name="Buettner E."/>
        </authorList>
    </citation>
    <scope>NUCLEOTIDE SEQUENCE</scope>
    <source>
        <strain evidence="1">MPL23</strain>
    </source>
</reference>
<comment type="caution">
    <text evidence="1">The sequence shown here is derived from an EMBL/GenBank/DDBJ whole genome shotgun (WGS) entry which is preliminary data.</text>
</comment>
<proteinExistence type="predicted"/>
<accession>A0ACC1SGA3</accession>
<name>A0ACC1SGA3_9APHY</name>
<dbReference type="EMBL" id="JANHOG010001321">
    <property type="protein sequence ID" value="KAJ3539059.1"/>
    <property type="molecule type" value="Genomic_DNA"/>
</dbReference>
<evidence type="ECO:0000313" key="2">
    <source>
        <dbReference type="Proteomes" id="UP001148662"/>
    </source>
</evidence>
<sequence length="838" mass="94525">MLTNPLLHPAAIIAISAVAVHLIFKRWEPLNIPAVFSLLVVVPALLSLKFLAVLLPFTAFLLFYSSLLLSIVVYRLSPFHPLASYPGPVLLKISKLRMVWIVKTGKRHLYIRRLHQIYGDVVRIGPNEISICDASIVPRVLGSSGLPKGPSWDGRGMYQEVPSLTNCRDPQYHAQRRKPWDRAFNSAALREYKPRIIKRVTQLVDGMSKQEGPVDLAQWLSFFTYDFMGDMIYGGGTEMMRDGDRDGLWKIVRDGLEVSIVFDTIPWLSYYVKWIPGTGKDLKRLHKMAFGRTRARFQSGSAVKDVFYYLSNEDHAADKSPPESVVVSDGVTAVIAGSDTTAGVLSNTFYLLLCHPDKYARLEAEVDQFYPPEEDSLNDIHHPEMVYMEAVLNEALRLFPALPSGSQRSPAPGKGDRMVGKYFVPNGTQVRLHPYTMQRDARNFTDPDTFWPERWLIASGHSEYEDQHAVAGKIIHNTGAFIPFSFGPNNCAGKSLAMQEMRTVVCHLVHTLRVSPVKGWEPQHWEDQLEDKFPFGFGVLPVNTFLQAGWLELGPMILRISSITRNDVLGAVAAAGLIVHMIFKRWEPVHIPTVCFLLVVHPLVASLLLAPHFEGISVAVAARFFTFYGALLTSIICYRLSPFHPIVKHPRPVLYKSSRLYLAWIASKGCQHKYDFMGDMAFRRTGMLQEGDIMANGQGRTRVIFLLYDHIPWLSHFTNHIPCAGKDLKKRRTMAINRAFERYNGGARSKDILFYLYEDSSETKTPSRNTVISDAVPAVVAGSDTTATILSNIFWSLLRYPETYRRLQAEVDEFYALGEGSLDIKHHVSIPYLEAVIN</sequence>
<organism evidence="1 2">
    <name type="scientific">Phlebia brevispora</name>
    <dbReference type="NCBI Taxonomy" id="194682"/>
    <lineage>
        <taxon>Eukaryota</taxon>
        <taxon>Fungi</taxon>
        <taxon>Dikarya</taxon>
        <taxon>Basidiomycota</taxon>
        <taxon>Agaricomycotina</taxon>
        <taxon>Agaricomycetes</taxon>
        <taxon>Polyporales</taxon>
        <taxon>Meruliaceae</taxon>
        <taxon>Phlebia</taxon>
    </lineage>
</organism>